<evidence type="ECO:0000313" key="3">
    <source>
        <dbReference type="Proteomes" id="UP000007801"/>
    </source>
</evidence>
<dbReference type="KEGG" id="dan:6502793"/>
<dbReference type="InParanoid" id="A0A0P8XUD8"/>
<dbReference type="EMBL" id="CH902618">
    <property type="protein sequence ID" value="KPU78337.1"/>
    <property type="molecule type" value="Genomic_DNA"/>
</dbReference>
<proteinExistence type="predicted"/>
<dbReference type="PANTHER" id="PTHR20898:SF0">
    <property type="entry name" value="DAEDALUS ON 3-RELATED"/>
    <property type="match status" value="1"/>
</dbReference>
<gene>
    <name evidence="2" type="primary">Dana\GF20070</name>
    <name evidence="2" type="synonym">dana_GLEANR_22474</name>
    <name evidence="2" type="ORF">GF20070</name>
</gene>
<dbReference type="Proteomes" id="UP000007801">
    <property type="component" value="Unassembled WGS sequence"/>
</dbReference>
<name>A0A0P8XUD8_DROAN</name>
<evidence type="ECO:0000313" key="2">
    <source>
        <dbReference type="EMBL" id="KPU78337.1"/>
    </source>
</evidence>
<dbReference type="GeneID" id="6502793"/>
<dbReference type="PANTHER" id="PTHR20898">
    <property type="entry name" value="DAEDALUS ON 3-RELATED-RELATED"/>
    <property type="match status" value="1"/>
</dbReference>
<feature type="signal peptide" evidence="1">
    <location>
        <begin position="1"/>
        <end position="19"/>
    </location>
</feature>
<dbReference type="Pfam" id="PF06477">
    <property type="entry name" value="DUF1091"/>
    <property type="match status" value="1"/>
</dbReference>
<dbReference type="InterPro" id="IPR010512">
    <property type="entry name" value="DUF1091"/>
</dbReference>
<dbReference type="SMART" id="SM00697">
    <property type="entry name" value="DM8"/>
    <property type="match status" value="1"/>
</dbReference>
<organism evidence="2 3">
    <name type="scientific">Drosophila ananassae</name>
    <name type="common">Fruit fly</name>
    <dbReference type="NCBI Taxonomy" id="7217"/>
    <lineage>
        <taxon>Eukaryota</taxon>
        <taxon>Metazoa</taxon>
        <taxon>Ecdysozoa</taxon>
        <taxon>Arthropoda</taxon>
        <taxon>Hexapoda</taxon>
        <taxon>Insecta</taxon>
        <taxon>Pterygota</taxon>
        <taxon>Neoptera</taxon>
        <taxon>Endopterygota</taxon>
        <taxon>Diptera</taxon>
        <taxon>Brachycera</taxon>
        <taxon>Muscomorpha</taxon>
        <taxon>Ephydroidea</taxon>
        <taxon>Drosophilidae</taxon>
        <taxon>Drosophila</taxon>
        <taxon>Sophophora</taxon>
    </lineage>
</organism>
<keyword evidence="1" id="KW-0732">Signal</keyword>
<feature type="chain" id="PRO_5006154164" description="MD-2-related lipid-recognition domain-containing protein" evidence="1">
    <location>
        <begin position="20"/>
        <end position="180"/>
    </location>
</feature>
<sequence length="180" mass="21129">MRKVFYALIILELLSLNVSHVTFTNLKCGTYNRKVAEFQKCYIKAVNRTHKYVDVYMKVNQIPLDNITLNLKVMRYDQGYKPFFIDITFDGCQFLKSQKNPIIKFFYEVYKDNSNINHTCPINHDIIVDHVWTGNIEAGISKYVPVINGDYSIETIFYSNKRRFGFVNAYVRLSGRPKDI</sequence>
<dbReference type="AlphaFoldDB" id="A0A0P8XUD8"/>
<accession>A0A0P8XUD8</accession>
<protein>
    <recommendedName>
        <fullName evidence="4">MD-2-related lipid-recognition domain-containing protein</fullName>
    </recommendedName>
</protein>
<dbReference type="STRING" id="7217.A0A0P8XUD8"/>
<evidence type="ECO:0008006" key="4">
    <source>
        <dbReference type="Google" id="ProtNLM"/>
    </source>
</evidence>
<evidence type="ECO:0000256" key="1">
    <source>
        <dbReference type="SAM" id="SignalP"/>
    </source>
</evidence>
<reference evidence="2 3" key="1">
    <citation type="journal article" date="2007" name="Nature">
        <title>Evolution of genes and genomes on the Drosophila phylogeny.</title>
        <authorList>
            <consortium name="Drosophila 12 Genomes Consortium"/>
            <person name="Clark A.G."/>
            <person name="Eisen M.B."/>
            <person name="Smith D.R."/>
            <person name="Bergman C.M."/>
            <person name="Oliver B."/>
            <person name="Markow T.A."/>
            <person name="Kaufman T.C."/>
            <person name="Kellis M."/>
            <person name="Gelbart W."/>
            <person name="Iyer V.N."/>
            <person name="Pollard D.A."/>
            <person name="Sackton T.B."/>
            <person name="Larracuente A.M."/>
            <person name="Singh N.D."/>
            <person name="Abad J.P."/>
            <person name="Abt D.N."/>
            <person name="Adryan B."/>
            <person name="Aguade M."/>
            <person name="Akashi H."/>
            <person name="Anderson W.W."/>
            <person name="Aquadro C.F."/>
            <person name="Ardell D.H."/>
            <person name="Arguello R."/>
            <person name="Artieri C.G."/>
            <person name="Barbash D.A."/>
            <person name="Barker D."/>
            <person name="Barsanti P."/>
            <person name="Batterham P."/>
            <person name="Batzoglou S."/>
            <person name="Begun D."/>
            <person name="Bhutkar A."/>
            <person name="Blanco E."/>
            <person name="Bosak S.A."/>
            <person name="Bradley R.K."/>
            <person name="Brand A.D."/>
            <person name="Brent M.R."/>
            <person name="Brooks A.N."/>
            <person name="Brown R.H."/>
            <person name="Butlin R.K."/>
            <person name="Caggese C."/>
            <person name="Calvi B.R."/>
            <person name="Bernardo de Carvalho A."/>
            <person name="Caspi A."/>
            <person name="Castrezana S."/>
            <person name="Celniker S.E."/>
            <person name="Chang J.L."/>
            <person name="Chapple C."/>
            <person name="Chatterji S."/>
            <person name="Chinwalla A."/>
            <person name="Civetta A."/>
            <person name="Clifton S.W."/>
            <person name="Comeron J.M."/>
            <person name="Costello J.C."/>
            <person name="Coyne J.A."/>
            <person name="Daub J."/>
            <person name="David R.G."/>
            <person name="Delcher A.L."/>
            <person name="Delehaunty K."/>
            <person name="Do C.B."/>
            <person name="Ebling H."/>
            <person name="Edwards K."/>
            <person name="Eickbush T."/>
            <person name="Evans J.D."/>
            <person name="Filipski A."/>
            <person name="Findeiss S."/>
            <person name="Freyhult E."/>
            <person name="Fulton L."/>
            <person name="Fulton R."/>
            <person name="Garcia A.C."/>
            <person name="Gardiner A."/>
            <person name="Garfield D.A."/>
            <person name="Garvin B.E."/>
            <person name="Gibson G."/>
            <person name="Gilbert D."/>
            <person name="Gnerre S."/>
            <person name="Godfrey J."/>
            <person name="Good R."/>
            <person name="Gotea V."/>
            <person name="Gravely B."/>
            <person name="Greenberg A.J."/>
            <person name="Griffiths-Jones S."/>
            <person name="Gross S."/>
            <person name="Guigo R."/>
            <person name="Gustafson E.A."/>
            <person name="Haerty W."/>
            <person name="Hahn M.W."/>
            <person name="Halligan D.L."/>
            <person name="Halpern A.L."/>
            <person name="Halter G.M."/>
            <person name="Han M.V."/>
            <person name="Heger A."/>
            <person name="Hillier L."/>
            <person name="Hinrichs A.S."/>
            <person name="Holmes I."/>
            <person name="Hoskins R.A."/>
            <person name="Hubisz M.J."/>
            <person name="Hultmark D."/>
            <person name="Huntley M.A."/>
            <person name="Jaffe D.B."/>
            <person name="Jagadeeshan S."/>
            <person name="Jeck W.R."/>
            <person name="Johnson J."/>
            <person name="Jones C.D."/>
            <person name="Jordan W.C."/>
            <person name="Karpen G.H."/>
            <person name="Kataoka E."/>
            <person name="Keightley P.D."/>
            <person name="Kheradpour P."/>
            <person name="Kirkness E.F."/>
            <person name="Koerich L.B."/>
            <person name="Kristiansen K."/>
            <person name="Kudrna D."/>
            <person name="Kulathinal R.J."/>
            <person name="Kumar S."/>
            <person name="Kwok R."/>
            <person name="Lander E."/>
            <person name="Langley C.H."/>
            <person name="Lapoint R."/>
            <person name="Lazzaro B.P."/>
            <person name="Lee S.J."/>
            <person name="Levesque L."/>
            <person name="Li R."/>
            <person name="Lin C.F."/>
            <person name="Lin M.F."/>
            <person name="Lindblad-Toh K."/>
            <person name="Llopart A."/>
            <person name="Long M."/>
            <person name="Low L."/>
            <person name="Lozovsky E."/>
            <person name="Lu J."/>
            <person name="Luo M."/>
            <person name="Machado C.A."/>
            <person name="Makalowski W."/>
            <person name="Marzo M."/>
            <person name="Matsuda M."/>
            <person name="Matzkin L."/>
            <person name="McAllister B."/>
            <person name="McBride C.S."/>
            <person name="McKernan B."/>
            <person name="McKernan K."/>
            <person name="Mendez-Lago M."/>
            <person name="Minx P."/>
            <person name="Mollenhauer M.U."/>
            <person name="Montooth K."/>
            <person name="Mount S.M."/>
            <person name="Mu X."/>
            <person name="Myers E."/>
            <person name="Negre B."/>
            <person name="Newfeld S."/>
            <person name="Nielsen R."/>
            <person name="Noor M.A."/>
            <person name="O'Grady P."/>
            <person name="Pachter L."/>
            <person name="Papaceit M."/>
            <person name="Parisi M.J."/>
            <person name="Parisi M."/>
            <person name="Parts L."/>
            <person name="Pedersen J.S."/>
            <person name="Pesole G."/>
            <person name="Phillippy A.M."/>
            <person name="Ponting C.P."/>
            <person name="Pop M."/>
            <person name="Porcelli D."/>
            <person name="Powell J.R."/>
            <person name="Prohaska S."/>
            <person name="Pruitt K."/>
            <person name="Puig M."/>
            <person name="Quesneville H."/>
            <person name="Ram K.R."/>
            <person name="Rand D."/>
            <person name="Rasmussen M.D."/>
            <person name="Reed L.K."/>
            <person name="Reenan R."/>
            <person name="Reily A."/>
            <person name="Remington K.A."/>
            <person name="Rieger T.T."/>
            <person name="Ritchie M.G."/>
            <person name="Robin C."/>
            <person name="Rogers Y.H."/>
            <person name="Rohde C."/>
            <person name="Rozas J."/>
            <person name="Rubenfield M.J."/>
            <person name="Ruiz A."/>
            <person name="Russo S."/>
            <person name="Salzberg S.L."/>
            <person name="Sanchez-Gracia A."/>
            <person name="Saranga D.J."/>
            <person name="Sato H."/>
            <person name="Schaeffer S.W."/>
            <person name="Schatz M.C."/>
            <person name="Schlenke T."/>
            <person name="Schwartz R."/>
            <person name="Segarra C."/>
            <person name="Singh R.S."/>
            <person name="Sirot L."/>
            <person name="Sirota M."/>
            <person name="Sisneros N.B."/>
            <person name="Smith C.D."/>
            <person name="Smith T.F."/>
            <person name="Spieth J."/>
            <person name="Stage D.E."/>
            <person name="Stark A."/>
            <person name="Stephan W."/>
            <person name="Strausberg R.L."/>
            <person name="Strempel S."/>
            <person name="Sturgill D."/>
            <person name="Sutton G."/>
            <person name="Sutton G.G."/>
            <person name="Tao W."/>
            <person name="Teichmann S."/>
            <person name="Tobari Y.N."/>
            <person name="Tomimura Y."/>
            <person name="Tsolas J.M."/>
            <person name="Valente V.L."/>
            <person name="Venter E."/>
            <person name="Venter J.C."/>
            <person name="Vicario S."/>
            <person name="Vieira F.G."/>
            <person name="Vilella A.J."/>
            <person name="Villasante A."/>
            <person name="Walenz B."/>
            <person name="Wang J."/>
            <person name="Wasserman M."/>
            <person name="Watts T."/>
            <person name="Wilson D."/>
            <person name="Wilson R.K."/>
            <person name="Wing R.A."/>
            <person name="Wolfner M.F."/>
            <person name="Wong A."/>
            <person name="Wong G.K."/>
            <person name="Wu C.I."/>
            <person name="Wu G."/>
            <person name="Yamamoto D."/>
            <person name="Yang H.P."/>
            <person name="Yang S.P."/>
            <person name="Yorke J.A."/>
            <person name="Yoshida K."/>
            <person name="Zdobnov E."/>
            <person name="Zhang P."/>
            <person name="Zhang Y."/>
            <person name="Zimin A.V."/>
            <person name="Baldwin J."/>
            <person name="Abdouelleil A."/>
            <person name="Abdulkadir J."/>
            <person name="Abebe A."/>
            <person name="Abera B."/>
            <person name="Abreu J."/>
            <person name="Acer S.C."/>
            <person name="Aftuck L."/>
            <person name="Alexander A."/>
            <person name="An P."/>
            <person name="Anderson E."/>
            <person name="Anderson S."/>
            <person name="Arachi H."/>
            <person name="Azer M."/>
            <person name="Bachantsang P."/>
            <person name="Barry A."/>
            <person name="Bayul T."/>
            <person name="Berlin A."/>
            <person name="Bessette D."/>
            <person name="Bloom T."/>
            <person name="Blye J."/>
            <person name="Boguslavskiy L."/>
            <person name="Bonnet C."/>
            <person name="Boukhgalter B."/>
            <person name="Bourzgui I."/>
            <person name="Brown A."/>
            <person name="Cahill P."/>
            <person name="Channer S."/>
            <person name="Cheshatsang Y."/>
            <person name="Chuda L."/>
            <person name="Citroen M."/>
            <person name="Collymore A."/>
            <person name="Cooke P."/>
            <person name="Costello M."/>
            <person name="D'Aco K."/>
            <person name="Daza R."/>
            <person name="De Haan G."/>
            <person name="DeGray S."/>
            <person name="DeMaso C."/>
            <person name="Dhargay N."/>
            <person name="Dooley K."/>
            <person name="Dooley E."/>
            <person name="Doricent M."/>
            <person name="Dorje P."/>
            <person name="Dorjee K."/>
            <person name="Dupes A."/>
            <person name="Elong R."/>
            <person name="Falk J."/>
            <person name="Farina A."/>
            <person name="Faro S."/>
            <person name="Ferguson D."/>
            <person name="Fisher S."/>
            <person name="Foley C.D."/>
            <person name="Franke A."/>
            <person name="Friedrich D."/>
            <person name="Gadbois L."/>
            <person name="Gearin G."/>
            <person name="Gearin C.R."/>
            <person name="Giannoukos G."/>
            <person name="Goode T."/>
            <person name="Graham J."/>
            <person name="Grandbois E."/>
            <person name="Grewal S."/>
            <person name="Gyaltsen K."/>
            <person name="Hafez N."/>
            <person name="Hagos B."/>
            <person name="Hall J."/>
            <person name="Henson C."/>
            <person name="Hollinger A."/>
            <person name="Honan T."/>
            <person name="Huard M.D."/>
            <person name="Hughes L."/>
            <person name="Hurhula B."/>
            <person name="Husby M.E."/>
            <person name="Kamat A."/>
            <person name="Kanga B."/>
            <person name="Kashin S."/>
            <person name="Khazanovich D."/>
            <person name="Kisner P."/>
            <person name="Lance K."/>
            <person name="Lara M."/>
            <person name="Lee W."/>
            <person name="Lennon N."/>
            <person name="Letendre F."/>
            <person name="LeVine R."/>
            <person name="Lipovsky A."/>
            <person name="Liu X."/>
            <person name="Liu J."/>
            <person name="Liu S."/>
            <person name="Lokyitsang T."/>
            <person name="Lokyitsang Y."/>
            <person name="Lubonja R."/>
            <person name="Lui A."/>
            <person name="MacDonald P."/>
            <person name="Magnisalis V."/>
            <person name="Maru K."/>
            <person name="Matthews C."/>
            <person name="McCusker W."/>
            <person name="McDonough S."/>
            <person name="Mehta T."/>
            <person name="Meldrim J."/>
            <person name="Meneus L."/>
            <person name="Mihai O."/>
            <person name="Mihalev A."/>
            <person name="Mihova T."/>
            <person name="Mittelman R."/>
            <person name="Mlenga V."/>
            <person name="Montmayeur A."/>
            <person name="Mulrain L."/>
            <person name="Navidi A."/>
            <person name="Naylor J."/>
            <person name="Negash T."/>
            <person name="Nguyen T."/>
            <person name="Nguyen N."/>
            <person name="Nicol R."/>
            <person name="Norbu C."/>
            <person name="Norbu N."/>
            <person name="Novod N."/>
            <person name="O'Neill B."/>
            <person name="Osman S."/>
            <person name="Markiewicz E."/>
            <person name="Oyono O.L."/>
            <person name="Patti C."/>
            <person name="Phunkhang P."/>
            <person name="Pierre F."/>
            <person name="Priest M."/>
            <person name="Raghuraman S."/>
            <person name="Rege F."/>
            <person name="Reyes R."/>
            <person name="Rise C."/>
            <person name="Rogov P."/>
            <person name="Ross K."/>
            <person name="Ryan E."/>
            <person name="Settipalli S."/>
            <person name="Shea T."/>
            <person name="Sherpa N."/>
            <person name="Shi L."/>
            <person name="Shih D."/>
            <person name="Sparrow T."/>
            <person name="Spaulding J."/>
            <person name="Stalker J."/>
            <person name="Stange-Thomann N."/>
            <person name="Stavropoulos S."/>
            <person name="Stone C."/>
            <person name="Strader C."/>
            <person name="Tesfaye S."/>
            <person name="Thomson T."/>
            <person name="Thoulutsang Y."/>
            <person name="Thoulutsang D."/>
            <person name="Topham K."/>
            <person name="Topping I."/>
            <person name="Tsamla T."/>
            <person name="Vassiliev H."/>
            <person name="Vo A."/>
            <person name="Wangchuk T."/>
            <person name="Wangdi T."/>
            <person name="Weiand M."/>
            <person name="Wilkinson J."/>
            <person name="Wilson A."/>
            <person name="Yadav S."/>
            <person name="Young G."/>
            <person name="Yu Q."/>
            <person name="Zembek L."/>
            <person name="Zhong D."/>
            <person name="Zimmer A."/>
            <person name="Zwirko Z."/>
            <person name="Jaffe D.B."/>
            <person name="Alvarez P."/>
            <person name="Brockman W."/>
            <person name="Butler J."/>
            <person name="Chin C."/>
            <person name="Gnerre S."/>
            <person name="Grabherr M."/>
            <person name="Kleber M."/>
            <person name="Mauceli E."/>
            <person name="MacCallum I."/>
        </authorList>
    </citation>
    <scope>NUCLEOTIDE SEQUENCE [LARGE SCALE GENOMIC DNA]</scope>
    <source>
        <strain evidence="3">Tucson 14024-0371.13</strain>
    </source>
</reference>
<dbReference type="OrthoDB" id="7941213at2759"/>
<keyword evidence="3" id="KW-1185">Reference proteome</keyword>